<feature type="domain" description="ABC transporter" evidence="7">
    <location>
        <begin position="7"/>
        <end position="240"/>
    </location>
</feature>
<dbReference type="PANTHER" id="PTHR43790">
    <property type="entry name" value="CARBOHYDRATE TRANSPORT ATP-BINDING PROTEIN MG119-RELATED"/>
    <property type="match status" value="1"/>
</dbReference>
<evidence type="ECO:0000256" key="1">
    <source>
        <dbReference type="ARBA" id="ARBA00022475"/>
    </source>
</evidence>
<accession>G0ERU9</accession>
<dbReference type="KEGG" id="cnc:CNE_1c00070"/>
<dbReference type="InterPro" id="IPR003593">
    <property type="entry name" value="AAA+_ATPase"/>
</dbReference>
<proteinExistence type="predicted"/>
<evidence type="ECO:0000256" key="3">
    <source>
        <dbReference type="ARBA" id="ARBA00022597"/>
    </source>
</evidence>
<dbReference type="AlphaFoldDB" id="G0ERU9"/>
<evidence type="ECO:0000256" key="2">
    <source>
        <dbReference type="ARBA" id="ARBA00022519"/>
    </source>
</evidence>
<feature type="domain" description="ABC transporter" evidence="7">
    <location>
        <begin position="254"/>
        <end position="498"/>
    </location>
</feature>
<dbReference type="HOGENOM" id="CLU_000604_92_0_4"/>
<keyword evidence="2" id="KW-0472">Membrane</keyword>
<name>G0ERU9_CUPNN</name>
<keyword evidence="8" id="KW-0378">Hydrolase</keyword>
<dbReference type="PROSITE" id="PS00211">
    <property type="entry name" value="ABC_TRANSPORTER_1"/>
    <property type="match status" value="1"/>
</dbReference>
<keyword evidence="6 8" id="KW-0067">ATP-binding</keyword>
<evidence type="ECO:0000259" key="7">
    <source>
        <dbReference type="PROSITE" id="PS50893"/>
    </source>
</evidence>
<dbReference type="InterPro" id="IPR027417">
    <property type="entry name" value="P-loop_NTPase"/>
</dbReference>
<dbReference type="InterPro" id="IPR003439">
    <property type="entry name" value="ABC_transporter-like_ATP-bd"/>
</dbReference>
<keyword evidence="1" id="KW-1003">Cell membrane</keyword>
<keyword evidence="2" id="KW-0997">Cell inner membrane</keyword>
<evidence type="ECO:0000313" key="9">
    <source>
        <dbReference type="Proteomes" id="UP000006798"/>
    </source>
</evidence>
<evidence type="ECO:0000313" key="8">
    <source>
        <dbReference type="EMBL" id="AEI75377.1"/>
    </source>
</evidence>
<dbReference type="Gene3D" id="3.40.50.300">
    <property type="entry name" value="P-loop containing nucleotide triphosphate hydrolases"/>
    <property type="match status" value="2"/>
</dbReference>
<dbReference type="Proteomes" id="UP000006798">
    <property type="component" value="Chromosome 1"/>
</dbReference>
<evidence type="ECO:0000256" key="5">
    <source>
        <dbReference type="ARBA" id="ARBA00022741"/>
    </source>
</evidence>
<dbReference type="SUPFAM" id="SSF52540">
    <property type="entry name" value="P-loop containing nucleoside triphosphate hydrolases"/>
    <property type="match status" value="2"/>
</dbReference>
<keyword evidence="4" id="KW-0677">Repeat</keyword>
<keyword evidence="5" id="KW-0547">Nucleotide-binding</keyword>
<dbReference type="GO" id="GO:0016887">
    <property type="term" value="F:ATP hydrolysis activity"/>
    <property type="evidence" value="ECO:0007669"/>
    <property type="project" value="InterPro"/>
</dbReference>
<dbReference type="InterPro" id="IPR017871">
    <property type="entry name" value="ABC_transporter-like_CS"/>
</dbReference>
<dbReference type="CDD" id="cd03216">
    <property type="entry name" value="ABC_Carb_Monos_I"/>
    <property type="match status" value="1"/>
</dbReference>
<dbReference type="CDD" id="cd03215">
    <property type="entry name" value="ABC_Carb_Monos_II"/>
    <property type="match status" value="1"/>
</dbReference>
<keyword evidence="3" id="KW-0762">Sugar transport</keyword>
<dbReference type="GO" id="GO:0005524">
    <property type="term" value="F:ATP binding"/>
    <property type="evidence" value="ECO:0007669"/>
    <property type="project" value="UniProtKB-KW"/>
</dbReference>
<gene>
    <name evidence="8" type="primary">rbsA</name>
    <name evidence="8" type="ordered locus">CNE_1c00070</name>
</gene>
<dbReference type="Pfam" id="PF00005">
    <property type="entry name" value="ABC_tran"/>
    <property type="match status" value="2"/>
</dbReference>
<dbReference type="GeneID" id="34308354"/>
<keyword evidence="3" id="KW-0813">Transport</keyword>
<evidence type="ECO:0000256" key="4">
    <source>
        <dbReference type="ARBA" id="ARBA00022737"/>
    </source>
</evidence>
<protein>
    <submittedName>
        <fullName evidence="8">Ribose ABC transport system ATP-binding protein RbsA</fullName>
        <ecNumber evidence="8">3.6.3.17</ecNumber>
    </submittedName>
</protein>
<dbReference type="InterPro" id="IPR050107">
    <property type="entry name" value="ABC_carbohydrate_import_ATPase"/>
</dbReference>
<dbReference type="RefSeq" id="WP_013955107.1">
    <property type="nucleotide sequence ID" value="NC_015726.1"/>
</dbReference>
<evidence type="ECO:0000256" key="6">
    <source>
        <dbReference type="ARBA" id="ARBA00022840"/>
    </source>
</evidence>
<organism evidence="8 9">
    <name type="scientific">Cupriavidus necator (strain ATCC 43291 / DSM 13513 / CCUG 52238 / LMG 8453 / N-1)</name>
    <name type="common">Ralstonia eutropha</name>
    <dbReference type="NCBI Taxonomy" id="1042878"/>
    <lineage>
        <taxon>Bacteria</taxon>
        <taxon>Pseudomonadati</taxon>
        <taxon>Pseudomonadota</taxon>
        <taxon>Betaproteobacteria</taxon>
        <taxon>Burkholderiales</taxon>
        <taxon>Burkholderiaceae</taxon>
        <taxon>Cupriavidus</taxon>
    </lineage>
</organism>
<dbReference type="EC" id="3.6.3.17" evidence="8"/>
<dbReference type="SMART" id="SM00382">
    <property type="entry name" value="AAA"/>
    <property type="match status" value="1"/>
</dbReference>
<dbReference type="PANTHER" id="PTHR43790:SF4">
    <property type="entry name" value="GUANOSINE IMPORT ATP-BINDING PROTEIN NUPO"/>
    <property type="match status" value="1"/>
</dbReference>
<dbReference type="EMBL" id="CP002877">
    <property type="protein sequence ID" value="AEI75377.1"/>
    <property type="molecule type" value="Genomic_DNA"/>
</dbReference>
<reference evidence="8 9" key="1">
    <citation type="journal article" date="2011" name="J. Bacteriol.">
        <title>Complete genome sequence of the type strain Cupriavidus necator N-1.</title>
        <authorList>
            <person name="Poehlein A."/>
            <person name="Kusian B."/>
            <person name="Friedrich B."/>
            <person name="Daniel R."/>
            <person name="Bowien B."/>
        </authorList>
    </citation>
    <scope>NUCLEOTIDE SEQUENCE [LARGE SCALE GENOMIC DNA]</scope>
    <source>
        <strain evidence="9">ATCC 43291 / DSM 13513 / CCUG 52238 / LMG 8453 / N-1</strain>
    </source>
</reference>
<dbReference type="PROSITE" id="PS50893">
    <property type="entry name" value="ABC_TRANSPORTER_2"/>
    <property type="match status" value="2"/>
</dbReference>
<sequence>MQAIPHLRVRNLSKRFGNFTALGDVSIEIARGEMHCLLGENGAGKSTLTSCLSGYLQADAGTIEVYGQALDIRSPMDARRAGIGKVFQHFVLANPLTVVENVIAGSPQRGFLPRTAATRARLHERCRKYGLSLDLDCPVGDLDVGQQQWAEILKCLNTEVDLLILDEPTAVLTPQESVQLFSVLRTLTGEGTTVVLITHKLDEVLQCDRVTVMRKGRVIDTVEAARCTRDDLSTLMVGHATSTPRRGASSPGAPRLVLEGLSASAGRRPLHGIDLTVHRGEIVGIAGVSGNGQKELFEVIAGARRATAGRLLCDGVDLTNHDPGTISRAGIGHIPQDRFAEGLVGELSVADNLMLGRHRDPVFSRRGFLSRKRAEAFAQDCIDRFAISTRSVHTKAGTLSGGNAQKIVIARELYQASKVVLANQPTRGVDVGVIESIYRLLLDKRNEGYAILLASDELDDLFNLCDRIAVMYEGRIAGIFDATQVTIAQIGHLMAGGAHIPPAPALQPAPCLKDLP</sequence>